<evidence type="ECO:0000313" key="1">
    <source>
        <dbReference type="EMBL" id="ADI14750.1"/>
    </source>
</evidence>
<accession>D7CYB1</accession>
<dbReference type="KEGG" id="tra:Trad_1631"/>
<dbReference type="EMBL" id="CP002049">
    <property type="protein sequence ID" value="ADI14750.1"/>
    <property type="molecule type" value="Genomic_DNA"/>
</dbReference>
<proteinExistence type="predicted"/>
<gene>
    <name evidence="1" type="ordered locus">Trad_1631</name>
</gene>
<keyword evidence="2" id="KW-1185">Reference proteome</keyword>
<protein>
    <submittedName>
        <fullName evidence="1">Uncharacterized protein</fullName>
    </submittedName>
</protein>
<sequence length="297" mass="32513">MGHRARRLRLCWRRWSRYVGLAALLLLSACGVSEPPGLAHARDFALVIPIYNDAGLAHARSTLRPHIGRSDAFMIVSGNNEGEANVAWLNRAGGFLRDTYPEARLFAATSGLENVARVAAGLSELFEGVVYVYEPNFPNQPEFSWEFAATLEQFAAAAEKVRAAGFRMVGKPTGRPILQANLQRYSWNYGELAKTADELFIQTQTYCRDSVRTFSRALDTVIAQYGPLGDTLRWVPQVTVDPEAPNGTSVAQARACVRAAQARGLPGATLWWSPTYAARAVDFLEALNADAAALPAR</sequence>
<dbReference type="Proteomes" id="UP000000379">
    <property type="component" value="Chromosome"/>
</dbReference>
<dbReference type="AlphaFoldDB" id="D7CYB1"/>
<reference evidence="1 2" key="2">
    <citation type="journal article" date="2011" name="Stand. Genomic Sci.">
        <title>Complete genome sequence of Truepera radiovictrix type strain (RQ-24).</title>
        <authorList>
            <person name="Ivanova N."/>
            <person name="Rohde C."/>
            <person name="Munk C."/>
            <person name="Nolan M."/>
            <person name="Lucas S."/>
            <person name="Del Rio T.G."/>
            <person name="Tice H."/>
            <person name="Deshpande S."/>
            <person name="Cheng J.F."/>
            <person name="Tapia R."/>
            <person name="Han C."/>
            <person name="Goodwin L."/>
            <person name="Pitluck S."/>
            <person name="Liolios K."/>
            <person name="Mavromatis K."/>
            <person name="Mikhailova N."/>
            <person name="Pati A."/>
            <person name="Chen A."/>
            <person name="Palaniappan K."/>
            <person name="Land M."/>
            <person name="Hauser L."/>
            <person name="Chang Y.J."/>
            <person name="Jeffries C.D."/>
            <person name="Brambilla E."/>
            <person name="Rohde M."/>
            <person name="Goker M."/>
            <person name="Tindall B.J."/>
            <person name="Woyke T."/>
            <person name="Bristow J."/>
            <person name="Eisen J.A."/>
            <person name="Markowitz V."/>
            <person name="Hugenholtz P."/>
            <person name="Kyrpides N.C."/>
            <person name="Klenk H.P."/>
            <person name="Lapidus A."/>
        </authorList>
    </citation>
    <scope>NUCLEOTIDE SEQUENCE [LARGE SCALE GENOMIC DNA]</scope>
    <source>
        <strain evidence="2">DSM 17093 / CIP 108686 / LMG 22925 / RQ-24</strain>
    </source>
</reference>
<reference evidence="2" key="1">
    <citation type="submission" date="2010-05" db="EMBL/GenBank/DDBJ databases">
        <title>The complete genome of Truepera radiovictris DSM 17093.</title>
        <authorList>
            <consortium name="US DOE Joint Genome Institute (JGI-PGF)"/>
            <person name="Lucas S."/>
            <person name="Copeland A."/>
            <person name="Lapidus A."/>
            <person name="Glavina del Rio T."/>
            <person name="Dalin E."/>
            <person name="Tice H."/>
            <person name="Bruce D."/>
            <person name="Goodwin L."/>
            <person name="Pitluck S."/>
            <person name="Kyrpides N."/>
            <person name="Mavromatis K."/>
            <person name="Ovchinnikova G."/>
            <person name="Munk A.C."/>
            <person name="Detter J.C."/>
            <person name="Han C."/>
            <person name="Tapia R."/>
            <person name="Land M."/>
            <person name="Hauser L."/>
            <person name="Markowitz V."/>
            <person name="Cheng J.-F."/>
            <person name="Hugenholtz P."/>
            <person name="Woyke T."/>
            <person name="Wu D."/>
            <person name="Tindall B."/>
            <person name="Pomrenke H.G."/>
            <person name="Brambilla E."/>
            <person name="Klenk H.-P."/>
            <person name="Eisen J.A."/>
        </authorList>
    </citation>
    <scope>NUCLEOTIDE SEQUENCE [LARGE SCALE GENOMIC DNA]</scope>
    <source>
        <strain evidence="2">DSM 17093 / CIP 108686 / LMG 22925 / RQ-24</strain>
    </source>
</reference>
<organism evidence="1 2">
    <name type="scientific">Truepera radiovictrix (strain DSM 17093 / CIP 108686 / LMG 22925 / RQ-24)</name>
    <dbReference type="NCBI Taxonomy" id="649638"/>
    <lineage>
        <taxon>Bacteria</taxon>
        <taxon>Thermotogati</taxon>
        <taxon>Deinococcota</taxon>
        <taxon>Deinococci</taxon>
        <taxon>Trueperales</taxon>
        <taxon>Trueperaceae</taxon>
        <taxon>Truepera</taxon>
    </lineage>
</organism>
<name>D7CYB1_TRURR</name>
<evidence type="ECO:0000313" key="2">
    <source>
        <dbReference type="Proteomes" id="UP000000379"/>
    </source>
</evidence>
<dbReference type="PROSITE" id="PS51257">
    <property type="entry name" value="PROKAR_LIPOPROTEIN"/>
    <property type="match status" value="1"/>
</dbReference>
<dbReference type="HOGENOM" id="CLU_936712_0_0_0"/>